<evidence type="ECO:0000313" key="3">
    <source>
        <dbReference type="EMBL" id="KNE54685.1"/>
    </source>
</evidence>
<dbReference type="Proteomes" id="UP000054350">
    <property type="component" value="Unassembled WGS sequence"/>
</dbReference>
<dbReference type="OrthoDB" id="277011at2759"/>
<feature type="compositionally biased region" description="Low complexity" evidence="1">
    <location>
        <begin position="704"/>
        <end position="722"/>
    </location>
</feature>
<proteinExistence type="predicted"/>
<dbReference type="STRING" id="578462.A0A0L0RX25"/>
<dbReference type="PROSITE" id="PS50969">
    <property type="entry name" value="FCP1"/>
    <property type="match status" value="1"/>
</dbReference>
<sequence>MPPHQQHNEHEHEPYECDSDDEPALRVDLVACAAGECATATTRTDDDDDDQVDCTRNAQTSRELLCTSTKAANNAPPRQLLTAPTLPSLASRPPRPLVHRPSPPVPAAAAAAAVDDNDRMDVDAAMVCPVVPTPSAATSAAPSASTPAFITSVQTTAHADAALSPPLPAAPDSLDALLDLEDPDADTALPTFDLPDADHVDDDAVDFICTVPPLPRSARGRGPLLPPRPPGKSHTLLLDIDETLLMCRAGAMPGMHLAFSVEYLGTRHDIAGKLRPGVRAFLRRMAQHFELVLFTASQAVYADRVRAVLDPHGDLIDHLLHRDHCVPVNGNYLKDLAPLGRDLATTLLVDNAPQAFAYHPLNGIPVPSWYGDLDDRVLPRLARRLVHLAQHPDVRPLVCAQSRLVHRLVHHAHQAGRVPVGLAMGLANLYPHAVQPVNPAALNADALAPAPSLAASSWPGVSGMLPFFSMSNARYMETWDEPEVRLLPLDTSAYECLAWPVPSIDEPVPWSASMEASLDPFFGLYDNATEHHQHHHHHGDGGEEEGYMHDDVHAGDNGKQDDMSQDVPMVPVAFEDQDMLDLLDTNDKVVDHNGVLTTTLGGPLTLDPAVLDLNSASPQPTPPLEYDDHHHHHHGFLGLAATPASSELDFTGITVSRRSTWDAATAAMHLPGPPPLLPLPNVHLELSLARAIEKIADRNASGTLASTAPSSVASPASLSNPSSVPPSPTSSRRAPRPNPLSPAAVAAPPTASQLTPVTPSSAPVAPFPTPTTPDFDEAAWTVTLEDVLADAARLAPRAAVSSSSSLAAALGPAPRPAPPPVPPAPHRPPVARTNAAPAHLGPPPNPSRLARSPPASSICVAGADPVRGAATAAEPTVVPLVSVTAAE</sequence>
<dbReference type="eggNOG" id="KOG1605">
    <property type="taxonomic scope" value="Eukaryota"/>
</dbReference>
<dbReference type="InterPro" id="IPR023214">
    <property type="entry name" value="HAD_sf"/>
</dbReference>
<feature type="compositionally biased region" description="Pro residues" evidence="1">
    <location>
        <begin position="813"/>
        <end position="828"/>
    </location>
</feature>
<dbReference type="CDD" id="cd07521">
    <property type="entry name" value="HAD_FCP1-like"/>
    <property type="match status" value="1"/>
</dbReference>
<feature type="compositionally biased region" description="Basic and acidic residues" evidence="1">
    <location>
        <begin position="1"/>
        <end position="15"/>
    </location>
</feature>
<dbReference type="SUPFAM" id="SSF56784">
    <property type="entry name" value="HAD-like"/>
    <property type="match status" value="1"/>
</dbReference>
<dbReference type="AlphaFoldDB" id="A0A0L0RX25"/>
<reference evidence="4" key="2">
    <citation type="submission" date="2009-11" db="EMBL/GenBank/DDBJ databases">
        <title>The Genome Sequence of Allomyces macrogynus strain ATCC 38327.</title>
        <authorList>
            <consortium name="The Broad Institute Genome Sequencing Platform"/>
            <person name="Russ C."/>
            <person name="Cuomo C."/>
            <person name="Shea T."/>
            <person name="Young S.K."/>
            <person name="Zeng Q."/>
            <person name="Koehrsen M."/>
            <person name="Haas B."/>
            <person name="Borodovsky M."/>
            <person name="Guigo R."/>
            <person name="Alvarado L."/>
            <person name="Berlin A."/>
            <person name="Borenstein D."/>
            <person name="Chen Z."/>
            <person name="Engels R."/>
            <person name="Freedman E."/>
            <person name="Gellesch M."/>
            <person name="Goldberg J."/>
            <person name="Griggs A."/>
            <person name="Gujja S."/>
            <person name="Heiman D."/>
            <person name="Hepburn T."/>
            <person name="Howarth C."/>
            <person name="Jen D."/>
            <person name="Larson L."/>
            <person name="Lewis B."/>
            <person name="Mehta T."/>
            <person name="Park D."/>
            <person name="Pearson M."/>
            <person name="Roberts A."/>
            <person name="Saif S."/>
            <person name="Shenoy N."/>
            <person name="Sisk P."/>
            <person name="Stolte C."/>
            <person name="Sykes S."/>
            <person name="Walk T."/>
            <person name="White J."/>
            <person name="Yandava C."/>
            <person name="Burger G."/>
            <person name="Gray M.W."/>
            <person name="Holland P.W.H."/>
            <person name="King N."/>
            <person name="Lang F.B.F."/>
            <person name="Roger A.J."/>
            <person name="Ruiz-Trillo I."/>
            <person name="Lander E."/>
            <person name="Nusbaum C."/>
        </authorList>
    </citation>
    <scope>NUCLEOTIDE SEQUENCE [LARGE SCALE GENOMIC DNA]</scope>
    <source>
        <strain evidence="4">ATCC 38327</strain>
    </source>
</reference>
<feature type="domain" description="FCP1 homology" evidence="2">
    <location>
        <begin position="229"/>
        <end position="388"/>
    </location>
</feature>
<feature type="compositionally biased region" description="Low complexity" evidence="1">
    <location>
        <begin position="741"/>
        <end position="764"/>
    </location>
</feature>
<evidence type="ECO:0000259" key="2">
    <source>
        <dbReference type="PROSITE" id="PS50969"/>
    </source>
</evidence>
<feature type="compositionally biased region" description="Pro residues" evidence="1">
    <location>
        <begin position="93"/>
        <end position="104"/>
    </location>
</feature>
<evidence type="ECO:0000313" key="4">
    <source>
        <dbReference type="Proteomes" id="UP000054350"/>
    </source>
</evidence>
<organism evidence="3 4">
    <name type="scientific">Allomyces macrogynus (strain ATCC 38327)</name>
    <name type="common">Allomyces javanicus var. macrogynus</name>
    <dbReference type="NCBI Taxonomy" id="578462"/>
    <lineage>
        <taxon>Eukaryota</taxon>
        <taxon>Fungi</taxon>
        <taxon>Fungi incertae sedis</taxon>
        <taxon>Blastocladiomycota</taxon>
        <taxon>Blastocladiomycetes</taxon>
        <taxon>Blastocladiales</taxon>
        <taxon>Blastocladiaceae</taxon>
        <taxon>Allomyces</taxon>
    </lineage>
</organism>
<dbReference type="InterPro" id="IPR004274">
    <property type="entry name" value="FCP1_dom"/>
</dbReference>
<dbReference type="PANTHER" id="PTHR12210">
    <property type="entry name" value="DULLARD PROTEIN PHOSPHATASE"/>
    <property type="match status" value="1"/>
</dbReference>
<dbReference type="InterPro" id="IPR036412">
    <property type="entry name" value="HAD-like_sf"/>
</dbReference>
<protein>
    <submittedName>
        <fullName evidence="3">Dullard-like phosphatase domain-containing protein</fullName>
    </submittedName>
</protein>
<dbReference type="InterPro" id="IPR050365">
    <property type="entry name" value="TIM50"/>
</dbReference>
<dbReference type="VEuPathDB" id="FungiDB:AMAG_00644"/>
<feature type="region of interest" description="Disordered" evidence="1">
    <location>
        <begin position="808"/>
        <end position="861"/>
    </location>
</feature>
<dbReference type="SMART" id="SM00577">
    <property type="entry name" value="CPDc"/>
    <property type="match status" value="1"/>
</dbReference>
<feature type="region of interest" description="Disordered" evidence="1">
    <location>
        <begin position="68"/>
        <end position="104"/>
    </location>
</feature>
<keyword evidence="4" id="KW-1185">Reference proteome</keyword>
<dbReference type="Gene3D" id="3.40.50.1000">
    <property type="entry name" value="HAD superfamily/HAD-like"/>
    <property type="match status" value="1"/>
</dbReference>
<feature type="region of interest" description="Disordered" evidence="1">
    <location>
        <begin position="703"/>
        <end position="772"/>
    </location>
</feature>
<accession>A0A0L0RX25</accession>
<evidence type="ECO:0000256" key="1">
    <source>
        <dbReference type="SAM" id="MobiDB-lite"/>
    </source>
</evidence>
<reference evidence="3 4" key="1">
    <citation type="submission" date="2009-11" db="EMBL/GenBank/DDBJ databases">
        <title>Annotation of Allomyces macrogynus ATCC 38327.</title>
        <authorList>
            <consortium name="The Broad Institute Genome Sequencing Platform"/>
            <person name="Russ C."/>
            <person name="Cuomo C."/>
            <person name="Burger G."/>
            <person name="Gray M.W."/>
            <person name="Holland P.W.H."/>
            <person name="King N."/>
            <person name="Lang F.B.F."/>
            <person name="Roger A.J."/>
            <person name="Ruiz-Trillo I."/>
            <person name="Young S.K."/>
            <person name="Zeng Q."/>
            <person name="Gargeya S."/>
            <person name="Fitzgerald M."/>
            <person name="Haas B."/>
            <person name="Abouelleil A."/>
            <person name="Alvarado L."/>
            <person name="Arachchi H.M."/>
            <person name="Berlin A."/>
            <person name="Chapman S.B."/>
            <person name="Gearin G."/>
            <person name="Goldberg J."/>
            <person name="Griggs A."/>
            <person name="Gujja S."/>
            <person name="Hansen M."/>
            <person name="Heiman D."/>
            <person name="Howarth C."/>
            <person name="Larimer J."/>
            <person name="Lui A."/>
            <person name="MacDonald P.J.P."/>
            <person name="McCowen C."/>
            <person name="Montmayeur A."/>
            <person name="Murphy C."/>
            <person name="Neiman D."/>
            <person name="Pearson M."/>
            <person name="Priest M."/>
            <person name="Roberts A."/>
            <person name="Saif S."/>
            <person name="Shea T."/>
            <person name="Sisk P."/>
            <person name="Stolte C."/>
            <person name="Sykes S."/>
            <person name="Wortman J."/>
            <person name="Nusbaum C."/>
            <person name="Birren B."/>
        </authorList>
    </citation>
    <scope>NUCLEOTIDE SEQUENCE [LARGE SCALE GENOMIC DNA]</scope>
    <source>
        <strain evidence="3 4">ATCC 38327</strain>
    </source>
</reference>
<feature type="compositionally biased region" description="Low complexity" evidence="1">
    <location>
        <begin position="83"/>
        <end position="92"/>
    </location>
</feature>
<name>A0A0L0RX25_ALLM3</name>
<dbReference type="EMBL" id="GG745328">
    <property type="protein sequence ID" value="KNE54685.1"/>
    <property type="molecule type" value="Genomic_DNA"/>
</dbReference>
<dbReference type="Pfam" id="PF03031">
    <property type="entry name" value="NIF"/>
    <property type="match status" value="1"/>
</dbReference>
<feature type="compositionally biased region" description="Low complexity" evidence="1">
    <location>
        <begin position="847"/>
        <end position="857"/>
    </location>
</feature>
<feature type="region of interest" description="Disordered" evidence="1">
    <location>
        <begin position="1"/>
        <end position="22"/>
    </location>
</feature>
<gene>
    <name evidence="3" type="ORF">AMAG_00644</name>
</gene>